<dbReference type="InterPro" id="IPR019926">
    <property type="entry name" value="Ribosomal_uL3_CS"/>
</dbReference>
<dbReference type="InterPro" id="IPR009000">
    <property type="entry name" value="Transl_B-barrel_sf"/>
</dbReference>
<comment type="function">
    <text evidence="7 9">One of the primary rRNA binding proteins, it binds directly near the 3'-end of the 23S rRNA, where it nucleates assembly of the 50S subunit.</text>
</comment>
<dbReference type="PANTHER" id="PTHR11229:SF16">
    <property type="entry name" value="LARGE RIBOSOMAL SUBUNIT PROTEIN UL3C"/>
    <property type="match status" value="1"/>
</dbReference>
<reference evidence="10 11" key="1">
    <citation type="journal article" date="2017" name="ISME J.">
        <title>Energy and carbon metabolisms in a deep terrestrial subsurface fluid microbial community.</title>
        <authorList>
            <person name="Momper L."/>
            <person name="Jungbluth S.P."/>
            <person name="Lee M.D."/>
            <person name="Amend J.P."/>
        </authorList>
    </citation>
    <scope>NUCLEOTIDE SEQUENCE [LARGE SCALE GENOMIC DNA]</scope>
    <source>
        <strain evidence="10">SURF_26</strain>
    </source>
</reference>
<protein>
    <recommendedName>
        <fullName evidence="6 7">Large ribosomal subunit protein uL3</fullName>
    </recommendedName>
</protein>
<dbReference type="NCBIfam" id="TIGR03625">
    <property type="entry name" value="L3_bact"/>
    <property type="match status" value="1"/>
</dbReference>
<dbReference type="PANTHER" id="PTHR11229">
    <property type="entry name" value="50S RIBOSOMAL PROTEIN L3"/>
    <property type="match status" value="1"/>
</dbReference>
<evidence type="ECO:0000256" key="3">
    <source>
        <dbReference type="ARBA" id="ARBA00022884"/>
    </source>
</evidence>
<evidence type="ECO:0000256" key="8">
    <source>
        <dbReference type="RuleBase" id="RU003905"/>
    </source>
</evidence>
<dbReference type="HAMAP" id="MF_01325_B">
    <property type="entry name" value="Ribosomal_uL3_B"/>
    <property type="match status" value="1"/>
</dbReference>
<evidence type="ECO:0000256" key="6">
    <source>
        <dbReference type="ARBA" id="ARBA00035243"/>
    </source>
</evidence>
<evidence type="ECO:0000313" key="10">
    <source>
        <dbReference type="EMBL" id="RJP58377.1"/>
    </source>
</evidence>
<dbReference type="FunFam" id="3.30.160.810:FF:000001">
    <property type="entry name" value="50S ribosomal protein L3"/>
    <property type="match status" value="1"/>
</dbReference>
<evidence type="ECO:0000313" key="11">
    <source>
        <dbReference type="Proteomes" id="UP000266426"/>
    </source>
</evidence>
<evidence type="ECO:0000256" key="4">
    <source>
        <dbReference type="ARBA" id="ARBA00022980"/>
    </source>
</evidence>
<accession>A0A3A4R6G7</accession>
<dbReference type="Proteomes" id="UP000266426">
    <property type="component" value="Unassembled WGS sequence"/>
</dbReference>
<evidence type="ECO:0000256" key="9">
    <source>
        <dbReference type="RuleBase" id="RU003906"/>
    </source>
</evidence>
<evidence type="ECO:0000256" key="7">
    <source>
        <dbReference type="HAMAP-Rule" id="MF_01325"/>
    </source>
</evidence>
<proteinExistence type="inferred from homology"/>
<dbReference type="SUPFAM" id="SSF50447">
    <property type="entry name" value="Translation proteins"/>
    <property type="match status" value="1"/>
</dbReference>
<dbReference type="AlphaFoldDB" id="A0A3A4R6G7"/>
<dbReference type="EMBL" id="QZJZ01000067">
    <property type="protein sequence ID" value="RJP58377.1"/>
    <property type="molecule type" value="Genomic_DNA"/>
</dbReference>
<dbReference type="Gene3D" id="2.40.30.10">
    <property type="entry name" value="Translation factors"/>
    <property type="match status" value="1"/>
</dbReference>
<sequence>MSIVLLGKKIGMTRVFTDKGDRVPVTVISVESGTVVYKKTLEKDGYESLQLGFADIKEKKVTNPQKGHYEKAGVSSKKYLKESRVSKDVFEQYNVGDVITSDVFGKGDFVDVAAKSIGKGFAGGVKRWGYRGGRDTHGSMFHRAPGSIGASAYPSRVLKGLKLPGRMGGKRITAQSIEIIERRDEGNIIIVKGSVPGPKGGIVEIRKAKKKLSASAK</sequence>
<dbReference type="GO" id="GO:0003735">
    <property type="term" value="F:structural constituent of ribosome"/>
    <property type="evidence" value="ECO:0007669"/>
    <property type="project" value="UniProtKB-UniRule"/>
</dbReference>
<comment type="caution">
    <text evidence="10">The sequence shown here is derived from an EMBL/GenBank/DDBJ whole genome shotgun (WGS) entry which is preliminary data.</text>
</comment>
<name>A0A3A4R6G7_9BACT</name>
<gene>
    <name evidence="7" type="primary">rplC</name>
    <name evidence="10" type="ORF">C4541_07945</name>
</gene>
<dbReference type="InterPro" id="IPR000597">
    <property type="entry name" value="Ribosomal_uL3"/>
</dbReference>
<dbReference type="FunFam" id="2.40.30.10:FF:000004">
    <property type="entry name" value="50S ribosomal protein L3"/>
    <property type="match status" value="1"/>
</dbReference>
<dbReference type="InterPro" id="IPR019927">
    <property type="entry name" value="Ribosomal_uL3_bac/org-type"/>
</dbReference>
<evidence type="ECO:0000256" key="5">
    <source>
        <dbReference type="ARBA" id="ARBA00023274"/>
    </source>
</evidence>
<keyword evidence="2 7" id="KW-0699">rRNA-binding</keyword>
<dbReference type="GO" id="GO:0022625">
    <property type="term" value="C:cytosolic large ribosomal subunit"/>
    <property type="evidence" value="ECO:0007669"/>
    <property type="project" value="TreeGrafter"/>
</dbReference>
<dbReference type="GO" id="GO:0006412">
    <property type="term" value="P:translation"/>
    <property type="evidence" value="ECO:0007669"/>
    <property type="project" value="UniProtKB-UniRule"/>
</dbReference>
<keyword evidence="5 7" id="KW-0687">Ribonucleoprotein</keyword>
<dbReference type="Pfam" id="PF00297">
    <property type="entry name" value="Ribosomal_L3"/>
    <property type="match status" value="1"/>
</dbReference>
<dbReference type="GO" id="GO:0019843">
    <property type="term" value="F:rRNA binding"/>
    <property type="evidence" value="ECO:0007669"/>
    <property type="project" value="UniProtKB-UniRule"/>
</dbReference>
<evidence type="ECO:0000256" key="1">
    <source>
        <dbReference type="ARBA" id="ARBA00006540"/>
    </source>
</evidence>
<organism evidence="10 11">
    <name type="scientific">Candidatus Auribacter fodinae</name>
    <dbReference type="NCBI Taxonomy" id="2093366"/>
    <lineage>
        <taxon>Bacteria</taxon>
        <taxon>Pseudomonadati</taxon>
        <taxon>Candidatus Auribacterota</taxon>
        <taxon>Candidatus Auribacteria</taxon>
        <taxon>Candidatus Auribacterales</taxon>
        <taxon>Candidatus Auribacteraceae</taxon>
        <taxon>Candidatus Auribacter</taxon>
    </lineage>
</organism>
<comment type="subunit">
    <text evidence="7 9">Part of the 50S ribosomal subunit. Forms a cluster with proteins L14 and L19.</text>
</comment>
<keyword evidence="3 7" id="KW-0694">RNA-binding</keyword>
<evidence type="ECO:0000256" key="2">
    <source>
        <dbReference type="ARBA" id="ARBA00022730"/>
    </source>
</evidence>
<comment type="similarity">
    <text evidence="1 7 8">Belongs to the universal ribosomal protein uL3 family.</text>
</comment>
<dbReference type="Gene3D" id="3.30.160.810">
    <property type="match status" value="1"/>
</dbReference>
<dbReference type="PROSITE" id="PS00474">
    <property type="entry name" value="RIBOSOMAL_L3"/>
    <property type="match status" value="1"/>
</dbReference>
<keyword evidence="4 7" id="KW-0689">Ribosomal protein</keyword>